<dbReference type="SUPFAM" id="SSF53474">
    <property type="entry name" value="alpha/beta-Hydrolases"/>
    <property type="match status" value="1"/>
</dbReference>
<name>A0A1L9WMK9_ASPA1</name>
<accession>A0A1L9WMK9</accession>
<dbReference type="PANTHER" id="PTHR31591">
    <property type="entry name" value="UPF0613 PROTEIN PB24D3.06C"/>
    <property type="match status" value="1"/>
</dbReference>
<sequence length="361" mass="40277">MHIQSALASPKGHPGILHPYAPRLVAFEYIRGSRTKPHTLIFIGGLSDGLHTVDYLSDLILALQDTEWSVVTPLLSSSYAGWGMSSLAQDIDEMAQCVGYIRDHKKSLYGHGKVVIMGHSTGSQDVMHYISCANPRPRHPILDRDIPEGQYVGLTRPSVDGAIMQAPVSDREAALWLSKLGTEYDTPEEIQEVYRKTIQEAQRRTYETGGGDGTTIYDTIVPLATTTRMYYPADTPLSSRRFLSLLSPQSPQRPDEDDLFSSDLADEHLQTTFGMIRDRGVLHGKGKLMVLYSGRDQSVPPWVDKVALLQRWRTILGDETWHRNSTIIPGASHALSDPDQAEPRRILVERVTGYLEDVETL</sequence>
<dbReference type="Gene3D" id="3.40.50.1820">
    <property type="entry name" value="alpha/beta hydrolase"/>
    <property type="match status" value="1"/>
</dbReference>
<dbReference type="OMA" id="PPWVNKE"/>
<dbReference type="EMBL" id="KV878982">
    <property type="protein sequence ID" value="OJJ97391.1"/>
    <property type="molecule type" value="Genomic_DNA"/>
</dbReference>
<dbReference type="Pfam" id="PF08538">
    <property type="entry name" value="DUF1749"/>
    <property type="match status" value="1"/>
</dbReference>
<dbReference type="InterPro" id="IPR029058">
    <property type="entry name" value="AB_hydrolase_fold"/>
</dbReference>
<dbReference type="RefSeq" id="XP_020053731.1">
    <property type="nucleotide sequence ID" value="XM_020202774.1"/>
</dbReference>
<dbReference type="GeneID" id="30976588"/>
<evidence type="ECO:0008006" key="3">
    <source>
        <dbReference type="Google" id="ProtNLM"/>
    </source>
</evidence>
<dbReference type="VEuPathDB" id="FungiDB:ASPACDRAFT_53629"/>
<dbReference type="Proteomes" id="UP000184546">
    <property type="component" value="Unassembled WGS sequence"/>
</dbReference>
<dbReference type="InterPro" id="IPR013744">
    <property type="entry name" value="SidJ"/>
</dbReference>
<keyword evidence="2" id="KW-1185">Reference proteome</keyword>
<reference evidence="2" key="1">
    <citation type="journal article" date="2017" name="Genome Biol.">
        <title>Comparative genomics reveals high biological diversity and specific adaptations in the industrially and medically important fungal genus Aspergillus.</title>
        <authorList>
            <person name="de Vries R.P."/>
            <person name="Riley R."/>
            <person name="Wiebenga A."/>
            <person name="Aguilar-Osorio G."/>
            <person name="Amillis S."/>
            <person name="Uchima C.A."/>
            <person name="Anderluh G."/>
            <person name="Asadollahi M."/>
            <person name="Askin M."/>
            <person name="Barry K."/>
            <person name="Battaglia E."/>
            <person name="Bayram O."/>
            <person name="Benocci T."/>
            <person name="Braus-Stromeyer S.A."/>
            <person name="Caldana C."/>
            <person name="Canovas D."/>
            <person name="Cerqueira G.C."/>
            <person name="Chen F."/>
            <person name="Chen W."/>
            <person name="Choi C."/>
            <person name="Clum A."/>
            <person name="Dos Santos R.A."/>
            <person name="Damasio A.R."/>
            <person name="Diallinas G."/>
            <person name="Emri T."/>
            <person name="Fekete E."/>
            <person name="Flipphi M."/>
            <person name="Freyberg S."/>
            <person name="Gallo A."/>
            <person name="Gournas C."/>
            <person name="Habgood R."/>
            <person name="Hainaut M."/>
            <person name="Harispe M.L."/>
            <person name="Henrissat B."/>
            <person name="Hilden K.S."/>
            <person name="Hope R."/>
            <person name="Hossain A."/>
            <person name="Karabika E."/>
            <person name="Karaffa L."/>
            <person name="Karanyi Z."/>
            <person name="Krasevec N."/>
            <person name="Kuo A."/>
            <person name="Kusch H."/>
            <person name="LaButti K."/>
            <person name="Lagendijk E.L."/>
            <person name="Lapidus A."/>
            <person name="Levasseur A."/>
            <person name="Lindquist E."/>
            <person name="Lipzen A."/>
            <person name="Logrieco A.F."/>
            <person name="MacCabe A."/>
            <person name="Maekelae M.R."/>
            <person name="Malavazi I."/>
            <person name="Melin P."/>
            <person name="Meyer V."/>
            <person name="Mielnichuk N."/>
            <person name="Miskei M."/>
            <person name="Molnar A.P."/>
            <person name="Mule G."/>
            <person name="Ngan C.Y."/>
            <person name="Orejas M."/>
            <person name="Orosz E."/>
            <person name="Ouedraogo J.P."/>
            <person name="Overkamp K.M."/>
            <person name="Park H.-S."/>
            <person name="Perrone G."/>
            <person name="Piumi F."/>
            <person name="Punt P.J."/>
            <person name="Ram A.F."/>
            <person name="Ramon A."/>
            <person name="Rauscher S."/>
            <person name="Record E."/>
            <person name="Riano-Pachon D.M."/>
            <person name="Robert V."/>
            <person name="Roehrig J."/>
            <person name="Ruller R."/>
            <person name="Salamov A."/>
            <person name="Salih N.S."/>
            <person name="Samson R.A."/>
            <person name="Sandor E."/>
            <person name="Sanguinetti M."/>
            <person name="Schuetze T."/>
            <person name="Sepcic K."/>
            <person name="Shelest E."/>
            <person name="Sherlock G."/>
            <person name="Sophianopoulou V."/>
            <person name="Squina F.M."/>
            <person name="Sun H."/>
            <person name="Susca A."/>
            <person name="Todd R.B."/>
            <person name="Tsang A."/>
            <person name="Unkles S.E."/>
            <person name="van de Wiele N."/>
            <person name="van Rossen-Uffink D."/>
            <person name="Oliveira J.V."/>
            <person name="Vesth T.C."/>
            <person name="Visser J."/>
            <person name="Yu J.-H."/>
            <person name="Zhou M."/>
            <person name="Andersen M.R."/>
            <person name="Archer D.B."/>
            <person name="Baker S.E."/>
            <person name="Benoit I."/>
            <person name="Brakhage A.A."/>
            <person name="Braus G.H."/>
            <person name="Fischer R."/>
            <person name="Frisvad J.C."/>
            <person name="Goldman G.H."/>
            <person name="Houbraken J."/>
            <person name="Oakley B."/>
            <person name="Pocsi I."/>
            <person name="Scazzocchio C."/>
            <person name="Seiboth B."/>
            <person name="vanKuyk P.A."/>
            <person name="Wortman J."/>
            <person name="Dyer P.S."/>
            <person name="Grigoriev I.V."/>
        </authorList>
    </citation>
    <scope>NUCLEOTIDE SEQUENCE [LARGE SCALE GENOMIC DNA]</scope>
    <source>
        <strain evidence="2">ATCC 16872 / CBS 172.66 / WB 5094</strain>
    </source>
</reference>
<proteinExistence type="predicted"/>
<dbReference type="OrthoDB" id="10034502at2759"/>
<gene>
    <name evidence="1" type="ORF">ASPACDRAFT_53629</name>
</gene>
<organism evidence="1 2">
    <name type="scientific">Aspergillus aculeatus (strain ATCC 16872 / CBS 172.66 / WB 5094)</name>
    <dbReference type="NCBI Taxonomy" id="690307"/>
    <lineage>
        <taxon>Eukaryota</taxon>
        <taxon>Fungi</taxon>
        <taxon>Dikarya</taxon>
        <taxon>Ascomycota</taxon>
        <taxon>Pezizomycotina</taxon>
        <taxon>Eurotiomycetes</taxon>
        <taxon>Eurotiomycetidae</taxon>
        <taxon>Eurotiales</taxon>
        <taxon>Aspergillaceae</taxon>
        <taxon>Aspergillus</taxon>
        <taxon>Aspergillus subgen. Circumdati</taxon>
    </lineage>
</organism>
<evidence type="ECO:0000313" key="2">
    <source>
        <dbReference type="Proteomes" id="UP000184546"/>
    </source>
</evidence>
<dbReference type="PANTHER" id="PTHR31591:SF4">
    <property type="entry name" value="PUTATIVE (AFU_ORTHOLOGUE AFUA_7G00330)-RELATED"/>
    <property type="match status" value="1"/>
</dbReference>
<dbReference type="AlphaFoldDB" id="A0A1L9WMK9"/>
<evidence type="ECO:0000313" key="1">
    <source>
        <dbReference type="EMBL" id="OJJ97391.1"/>
    </source>
</evidence>
<protein>
    <recommendedName>
        <fullName evidence="3">AB hydrolase-1 domain-containing protein</fullName>
    </recommendedName>
</protein>